<feature type="domain" description="BTB" evidence="1">
    <location>
        <begin position="16"/>
        <end position="113"/>
    </location>
</feature>
<dbReference type="RefSeq" id="XP_003682448.1">
    <property type="nucleotide sequence ID" value="XM_003682400.1"/>
</dbReference>
<sequence length="462" mass="52960">MQQFDPMIPRLLPAEAMYSIQVGTKLFKVSGASLSSDGPSYFTDKFSREPQQAGEVLFIDRCSDTFQLIYLHLQGYVLDIRDEMQFTTLVSDAMYYNLPRLRRSLQDYDYLFANVSGRTFKIAKSLFKREGDSFNYFTLTSDRVYADLESVFIDKQLLRPPPQEPLYVSRSADLLQDLLQWLGGATMELDDSRRASLVAEARYYHLQNLEQRLLKAQLSYNPLTGTDHIMMRLQDLQEGHFEFPDHQLTPAAVSLQENCCSDSTTESTPGLEGPLPQLKRFKSNPSVEKLKKKWNFACYKRPFVDQKAHELVFQIDPSDCTLVFNRRNKIIHLQLASQSAKRFEKLFSKPLKEIDINLANYKVKDQGQEPKYGLPACISIADFTVNGMKCPHVTRLVAEGKCDERVIDFADMDQLNYCSGVQLHLTKSLWKFGVNGSNLILIALKAEAFTGIKEYCRTLEYL</sequence>
<reference evidence="2 3" key="1">
    <citation type="journal article" date="2011" name="Proc. Natl. Acad. Sci. U.S.A.">
        <title>Evolutionary erosion of yeast sex chromosomes by mating-type switching accidents.</title>
        <authorList>
            <person name="Gordon J.L."/>
            <person name="Armisen D."/>
            <person name="Proux-Wera E."/>
            <person name="Oheigeartaigh S.S."/>
            <person name="Byrne K.P."/>
            <person name="Wolfe K.H."/>
        </authorList>
    </citation>
    <scope>NUCLEOTIDE SEQUENCE [LARGE SCALE GENOMIC DNA]</scope>
    <source>
        <strain evidence="3">ATCC 10662 / CBS 1146 / NBRC 0425 / NCYC 2629 / NRRL Y-866</strain>
    </source>
</reference>
<dbReference type="OrthoDB" id="2414723at2759"/>
<dbReference type="PANTHER" id="PTHR31758">
    <property type="entry name" value="BTB/POZ DOMAIN-CONTAINING PROTEIN YLR108C"/>
    <property type="match status" value="1"/>
</dbReference>
<dbReference type="FunCoup" id="G8ZX93">
    <property type="interactions" value="16"/>
</dbReference>
<evidence type="ECO:0000313" key="3">
    <source>
        <dbReference type="Proteomes" id="UP000005627"/>
    </source>
</evidence>
<dbReference type="InterPro" id="IPR000210">
    <property type="entry name" value="BTB/POZ_dom"/>
</dbReference>
<dbReference type="AlphaFoldDB" id="G8ZX93"/>
<organism evidence="2 3">
    <name type="scientific">Torulaspora delbrueckii</name>
    <name type="common">Yeast</name>
    <name type="synonym">Candida colliculosa</name>
    <dbReference type="NCBI Taxonomy" id="4950"/>
    <lineage>
        <taxon>Eukaryota</taxon>
        <taxon>Fungi</taxon>
        <taxon>Dikarya</taxon>
        <taxon>Ascomycota</taxon>
        <taxon>Saccharomycotina</taxon>
        <taxon>Saccharomycetes</taxon>
        <taxon>Saccharomycetales</taxon>
        <taxon>Saccharomycetaceae</taxon>
        <taxon>Torulaspora</taxon>
    </lineage>
</organism>
<dbReference type="HOGENOM" id="CLU_017395_2_1_1"/>
<dbReference type="InParanoid" id="G8ZX93"/>
<dbReference type="GeneID" id="11501832"/>
<name>G8ZX93_TORDE</name>
<proteinExistence type="predicted"/>
<dbReference type="PANTHER" id="PTHR31758:SF2">
    <property type="entry name" value="BTB_POZ DOMAIN-CONTAINING PROTEIN YLR108C"/>
    <property type="match status" value="1"/>
</dbReference>
<protein>
    <recommendedName>
        <fullName evidence="1">BTB domain-containing protein</fullName>
    </recommendedName>
</protein>
<dbReference type="KEGG" id="tdl:TDEL_0F04260"/>
<dbReference type="SMART" id="SM00225">
    <property type="entry name" value="BTB"/>
    <property type="match status" value="1"/>
</dbReference>
<keyword evidence="3" id="KW-1185">Reference proteome</keyword>
<accession>G8ZX93</accession>
<dbReference type="STRING" id="1076872.G8ZX93"/>
<dbReference type="EMBL" id="HE616747">
    <property type="protein sequence ID" value="CCE93237.1"/>
    <property type="molecule type" value="Genomic_DNA"/>
</dbReference>
<evidence type="ECO:0000259" key="1">
    <source>
        <dbReference type="SMART" id="SM00225"/>
    </source>
</evidence>
<dbReference type="Gene3D" id="3.30.710.10">
    <property type="entry name" value="Potassium Channel Kv1.1, Chain A"/>
    <property type="match status" value="2"/>
</dbReference>
<evidence type="ECO:0000313" key="2">
    <source>
        <dbReference type="EMBL" id="CCE93237.1"/>
    </source>
</evidence>
<gene>
    <name evidence="2" type="primary">TDEL0F04260</name>
    <name evidence="2" type="ORF">TDEL_0F04260</name>
</gene>
<dbReference type="Proteomes" id="UP000005627">
    <property type="component" value="Chromosome 6"/>
</dbReference>
<dbReference type="eggNOG" id="ENOG502QRM9">
    <property type="taxonomic scope" value="Eukaryota"/>
</dbReference>
<dbReference type="InterPro" id="IPR011333">
    <property type="entry name" value="SKP1/BTB/POZ_sf"/>
</dbReference>
<dbReference type="SUPFAM" id="SSF54695">
    <property type="entry name" value="POZ domain"/>
    <property type="match status" value="1"/>
</dbReference>